<dbReference type="EMBL" id="PFBK01000008">
    <property type="protein sequence ID" value="PIR83555.1"/>
    <property type="molecule type" value="Genomic_DNA"/>
</dbReference>
<dbReference type="Pfam" id="PF07676">
    <property type="entry name" value="PD40"/>
    <property type="match status" value="1"/>
</dbReference>
<organism evidence="1 2">
    <name type="scientific">Candidatus Kaiserbacteria bacterium CG10_big_fil_rev_8_21_14_0_10_51_14</name>
    <dbReference type="NCBI Taxonomy" id="1974610"/>
    <lineage>
        <taxon>Bacteria</taxon>
        <taxon>Candidatus Kaiseribacteriota</taxon>
    </lineage>
</organism>
<evidence type="ECO:0008006" key="3">
    <source>
        <dbReference type="Google" id="ProtNLM"/>
    </source>
</evidence>
<proteinExistence type="predicted"/>
<dbReference type="AlphaFoldDB" id="A0A2H0UCQ9"/>
<evidence type="ECO:0000313" key="1">
    <source>
        <dbReference type="EMBL" id="PIR83555.1"/>
    </source>
</evidence>
<accession>A0A2H0UCQ9</accession>
<name>A0A2H0UCQ9_9BACT</name>
<dbReference type="SUPFAM" id="SSF82171">
    <property type="entry name" value="DPP6 N-terminal domain-like"/>
    <property type="match status" value="1"/>
</dbReference>
<dbReference type="InterPro" id="IPR011659">
    <property type="entry name" value="WD40"/>
</dbReference>
<gene>
    <name evidence="1" type="ORF">COU18_02625</name>
</gene>
<dbReference type="Gene3D" id="2.120.10.30">
    <property type="entry name" value="TolB, C-terminal domain"/>
    <property type="match status" value="2"/>
</dbReference>
<dbReference type="Proteomes" id="UP000231192">
    <property type="component" value="Unassembled WGS sequence"/>
</dbReference>
<sequence>MVQRSLLSLCIILVLLASAIGVYYFLTRDQARESTVNPEFPFERNNALSEPPFDLSLLRGQLRMQNSEGYKSLALLSGITTPTPVPEGIPGTLLDMVASPQGTHTAYISEASGVYTLSIVGGASPISFTNTDVLADLAWSPDGTTLAISVFSSSDDQARGIKAGWNIFTLSLRDDAPTFFTAGKDAEFLSNNNIVYLLGNGIYTIMVGGTPDLVTTFDGVPPQLAQAANFNLPSLSVSSDRTQLAFSNPLEETIYLVDLVGGIPRGNTPSQKVRLLNVTGFDPTFSPDGDFLMVLHPIDGIIVYSTDSLLGRVVAPRPENTWLNNPLFAWVPDAL</sequence>
<comment type="caution">
    <text evidence="1">The sequence shown here is derived from an EMBL/GenBank/DDBJ whole genome shotgun (WGS) entry which is preliminary data.</text>
</comment>
<dbReference type="InterPro" id="IPR011042">
    <property type="entry name" value="6-blade_b-propeller_TolB-like"/>
</dbReference>
<evidence type="ECO:0000313" key="2">
    <source>
        <dbReference type="Proteomes" id="UP000231192"/>
    </source>
</evidence>
<reference evidence="2" key="1">
    <citation type="submission" date="2017-09" db="EMBL/GenBank/DDBJ databases">
        <title>Depth-based differentiation of microbial function through sediment-hosted aquifers and enrichment of novel symbionts in the deep terrestrial subsurface.</title>
        <authorList>
            <person name="Probst A.J."/>
            <person name="Ladd B."/>
            <person name="Jarett J.K."/>
            <person name="Geller-Mcgrath D.E."/>
            <person name="Sieber C.M.K."/>
            <person name="Emerson J.B."/>
            <person name="Anantharaman K."/>
            <person name="Thomas B.C."/>
            <person name="Malmstrom R."/>
            <person name="Stieglmeier M."/>
            <person name="Klingl A."/>
            <person name="Woyke T."/>
            <person name="Ryan C.M."/>
            <person name="Banfield J.F."/>
        </authorList>
    </citation>
    <scope>NUCLEOTIDE SEQUENCE [LARGE SCALE GENOMIC DNA]</scope>
</reference>
<protein>
    <recommendedName>
        <fullName evidence="3">Dipeptidylpeptidase IV N-terminal domain-containing protein</fullName>
    </recommendedName>
</protein>